<keyword evidence="3" id="KW-1185">Reference proteome</keyword>
<feature type="region of interest" description="Disordered" evidence="1">
    <location>
        <begin position="1"/>
        <end position="49"/>
    </location>
</feature>
<dbReference type="Proteomes" id="UP000011682">
    <property type="component" value="Unassembled WGS sequence"/>
</dbReference>
<gene>
    <name evidence="2" type="ORF">D187_002160</name>
</gene>
<organism evidence="2 3">
    <name type="scientific">Cystobacter fuscus (strain ATCC 25194 / DSM 2262 / NBRC 100088 / M29)</name>
    <dbReference type="NCBI Taxonomy" id="1242864"/>
    <lineage>
        <taxon>Bacteria</taxon>
        <taxon>Pseudomonadati</taxon>
        <taxon>Myxococcota</taxon>
        <taxon>Myxococcia</taxon>
        <taxon>Myxococcales</taxon>
        <taxon>Cystobacterineae</taxon>
        <taxon>Archangiaceae</taxon>
        <taxon>Cystobacter</taxon>
    </lineage>
</organism>
<comment type="caution">
    <text evidence="2">The sequence shown here is derived from an EMBL/GenBank/DDBJ whole genome shotgun (WGS) entry which is preliminary data.</text>
</comment>
<reference evidence="2" key="1">
    <citation type="submission" date="2013-05" db="EMBL/GenBank/DDBJ databases">
        <title>Genome assembly of Cystobacter fuscus DSM 2262.</title>
        <authorList>
            <person name="Sharma G."/>
            <person name="Khatri I."/>
            <person name="Kaur C."/>
            <person name="Mayilraj S."/>
            <person name="Subramanian S."/>
        </authorList>
    </citation>
    <scope>NUCLEOTIDE SEQUENCE [LARGE SCALE GENOMIC DNA]</scope>
    <source>
        <strain evidence="2">DSM 2262</strain>
    </source>
</reference>
<accession>S9QFI1</accession>
<dbReference type="AlphaFoldDB" id="S9QFI1"/>
<dbReference type="EMBL" id="ANAH02000014">
    <property type="protein sequence ID" value="EPX60074.1"/>
    <property type="molecule type" value="Genomic_DNA"/>
</dbReference>
<evidence type="ECO:0000256" key="1">
    <source>
        <dbReference type="SAM" id="MobiDB-lite"/>
    </source>
</evidence>
<evidence type="ECO:0000313" key="2">
    <source>
        <dbReference type="EMBL" id="EPX60074.1"/>
    </source>
</evidence>
<evidence type="ECO:0000313" key="3">
    <source>
        <dbReference type="Proteomes" id="UP000011682"/>
    </source>
</evidence>
<protein>
    <submittedName>
        <fullName evidence="2">Uncharacterized protein</fullName>
    </submittedName>
</protein>
<sequence>MHPGEYLQGRQVQPAPDQPERQTVPDSPQDFHRRPGCAPDDVLATILLP</sequence>
<proteinExistence type="predicted"/>
<name>S9QFI1_CYSF2</name>